<proteinExistence type="predicted"/>
<dbReference type="Proteomes" id="UP000673975">
    <property type="component" value="Unassembled WGS sequence"/>
</dbReference>
<name>A0A8J7RJ15_9BACT</name>
<reference evidence="2" key="1">
    <citation type="submission" date="2021-02" db="EMBL/GenBank/DDBJ databases">
        <title>Natronogracilivirga saccharolytica gen. nov. sp. nov. a new anaerobic, haloalkiliphilic carbohydrate-fermenting bacterium from soda lake and proposing of Cyclonatronumiaceae fam. nov. in the phylum Balneolaeota.</title>
        <authorList>
            <person name="Zhilina T.N."/>
            <person name="Sorokin D.Y."/>
            <person name="Zavarzina D.G."/>
            <person name="Toshchakov S.V."/>
            <person name="Kublanov I.V."/>
        </authorList>
    </citation>
    <scope>NUCLEOTIDE SEQUENCE</scope>
    <source>
        <strain evidence="2">Z-1702</strain>
    </source>
</reference>
<dbReference type="Pfam" id="PF18962">
    <property type="entry name" value="Por_Secre_tail"/>
    <property type="match status" value="1"/>
</dbReference>
<dbReference type="AlphaFoldDB" id="A0A8J7RJ15"/>
<comment type="caution">
    <text evidence="2">The sequence shown here is derived from an EMBL/GenBank/DDBJ whole genome shotgun (WGS) entry which is preliminary data.</text>
</comment>
<organism evidence="2 3">
    <name type="scientific">Natronogracilivirga saccharolytica</name>
    <dbReference type="NCBI Taxonomy" id="2812953"/>
    <lineage>
        <taxon>Bacteria</taxon>
        <taxon>Pseudomonadati</taxon>
        <taxon>Balneolota</taxon>
        <taxon>Balneolia</taxon>
        <taxon>Balneolales</taxon>
        <taxon>Cyclonatronaceae</taxon>
        <taxon>Natronogracilivirga</taxon>
    </lineage>
</organism>
<keyword evidence="3" id="KW-1185">Reference proteome</keyword>
<dbReference type="InterPro" id="IPR036439">
    <property type="entry name" value="Dockerin_dom_sf"/>
</dbReference>
<dbReference type="SUPFAM" id="SSF63446">
    <property type="entry name" value="Type I dockerin domain"/>
    <property type="match status" value="1"/>
</dbReference>
<evidence type="ECO:0000259" key="1">
    <source>
        <dbReference type="Pfam" id="PF18962"/>
    </source>
</evidence>
<dbReference type="NCBIfam" id="TIGR04183">
    <property type="entry name" value="Por_Secre_tail"/>
    <property type="match status" value="1"/>
</dbReference>
<dbReference type="InterPro" id="IPR026444">
    <property type="entry name" value="Secre_tail"/>
</dbReference>
<dbReference type="EMBL" id="JAFIDN010000002">
    <property type="protein sequence ID" value="MBP3191625.1"/>
    <property type="molecule type" value="Genomic_DNA"/>
</dbReference>
<feature type="domain" description="Secretion system C-terminal sorting" evidence="1">
    <location>
        <begin position="761"/>
        <end position="838"/>
    </location>
</feature>
<dbReference type="GO" id="GO:0000272">
    <property type="term" value="P:polysaccharide catabolic process"/>
    <property type="evidence" value="ECO:0007669"/>
    <property type="project" value="InterPro"/>
</dbReference>
<dbReference type="Gene3D" id="2.60.40.4070">
    <property type="match status" value="1"/>
</dbReference>
<evidence type="ECO:0000313" key="3">
    <source>
        <dbReference type="Proteomes" id="UP000673975"/>
    </source>
</evidence>
<dbReference type="RefSeq" id="WP_210510290.1">
    <property type="nucleotide sequence ID" value="NZ_JAFIDN010000002.1"/>
</dbReference>
<gene>
    <name evidence="2" type="ORF">NATSA_03000</name>
</gene>
<sequence>MKIFIAIIIVTFLSGITVSPVSGQDVVRCLTPVFLDEADQKPDHAAMSASFRHETMAGLKEMQSRMAAFDDHVYESESGIFRLHYQTEGADSVWSDETGIGPEGVPDYIVKAAQYADSSYRYQVEQLGYADPLDQSVCGDSILPRMHLRFGDIRDGSGNKVFGYFNPSSPDTLFINSTFDDPGFQNNDNEESSYKGTIKNEILGALKVTIAHELKHAIQYATNCLSGDAGSFEWTEMDATMMEDVVFPNVNDYRNYIQGSAGIFGNPQTKFPVEYSHVTFMLHYHEYFGPGFWVDVWDVIGRAYPGKNIAMTSAMSEVIEAHNNGFGDGQTSLESTLIRNYLWHMASGNRAAESGGYGFAASAEYPDPVFFGSFDSIPHMPYNQATVPHHAGRFFEFHAGELHVAGQVALALFNSDTPLGIGLLAKKKSGEITEHIVTPEDSTLQKLALPFHWQDLEWLGMAVINLNSSAPLNRFELLAGTDPDGSGPVIERLIYGDLSGDGELTDEDALLMLENALHPADLPVSAYFQNDLSRSGRIGHYDAGKVFRLLDNRIRGFPMDENRNGLGPEWSRFTQHEPGDNDLVTAGREIKALTEDTITAALNIDTDLLFLDLEADMVLSVSGARDEAIHSLYLELAIDYPPEGGGTGKGDPIQLDIVDIFGNSLSGGRDGWRYEWNEEKLRLAYASSEPLEDPLNPGDILNIRFVPENEGYIHFRIDELRIDEHQYAINHEGMDTIRVLDPVGSETEDQLPSRVVLHQNYPNPFNPETKIEFDLPESMPVRLRVYDVTGRLLTTLVDDYLQAGRHRTRLDIRDHPGLGSGVYLYHLQAGSKTITRKMTLVK</sequence>
<accession>A0A8J7RJ15</accession>
<evidence type="ECO:0000313" key="2">
    <source>
        <dbReference type="EMBL" id="MBP3191625.1"/>
    </source>
</evidence>
<protein>
    <submittedName>
        <fullName evidence="2">T9SS type A sorting domain-containing protein</fullName>
    </submittedName>
</protein>